<evidence type="ECO:0000313" key="2">
    <source>
        <dbReference type="Proteomes" id="UP000241769"/>
    </source>
</evidence>
<comment type="caution">
    <text evidence="1">The sequence shown here is derived from an EMBL/GenBank/DDBJ whole genome shotgun (WGS) entry which is preliminary data.</text>
</comment>
<reference evidence="1 2" key="1">
    <citation type="journal article" date="2018" name="Genome Biol. Evol.">
        <title>Multiple Roots of Fruiting Body Formation in Amoebozoa.</title>
        <authorList>
            <person name="Hillmann F."/>
            <person name="Forbes G."/>
            <person name="Novohradska S."/>
            <person name="Ferling I."/>
            <person name="Riege K."/>
            <person name="Groth M."/>
            <person name="Westermann M."/>
            <person name="Marz M."/>
            <person name="Spaller T."/>
            <person name="Winckler T."/>
            <person name="Schaap P."/>
            <person name="Glockner G."/>
        </authorList>
    </citation>
    <scope>NUCLEOTIDE SEQUENCE [LARGE SCALE GENOMIC DNA]</scope>
    <source>
        <strain evidence="1 2">Jena</strain>
    </source>
</reference>
<sequence>MLARCSSRLKLLPKTPFQRRYSDAVDFSRPKTKDLRATVTPAGVHIFVSMRNRFNNAWPYDFGPKEVGDKDAELVVSVKKTAEACGAERPMVTAYEETSRWWPEYEGRDIIIYPHNIMLKNVTDSDMQQRITQVLQDKETKEDDLTKTLKGEKYIFVCTHGNRDARCGHCGPALVYNLQEEINKRGIEDVYVRGCSHVGGHAYAGNVLMYPQMDWFGYVSPEHVKSVIDHSSSGKAKEEMPEDLKSLWRGNIHLNKDEQKEFYATLNQK</sequence>
<evidence type="ECO:0000313" key="1">
    <source>
        <dbReference type="EMBL" id="PRP79858.1"/>
    </source>
</evidence>
<dbReference type="OrthoDB" id="10253744at2759"/>
<dbReference type="STRING" id="1890364.A0A2P6N7D3"/>
<dbReference type="InterPro" id="IPR009737">
    <property type="entry name" value="Aim32/Apd1-like"/>
</dbReference>
<organism evidence="1 2">
    <name type="scientific">Planoprotostelium fungivorum</name>
    <dbReference type="NCBI Taxonomy" id="1890364"/>
    <lineage>
        <taxon>Eukaryota</taxon>
        <taxon>Amoebozoa</taxon>
        <taxon>Evosea</taxon>
        <taxon>Variosea</taxon>
        <taxon>Cavosteliida</taxon>
        <taxon>Cavosteliaceae</taxon>
        <taxon>Planoprotostelium</taxon>
    </lineage>
</organism>
<dbReference type="Gene3D" id="3.40.30.10">
    <property type="entry name" value="Glutaredoxin"/>
    <property type="match status" value="1"/>
</dbReference>
<dbReference type="AlphaFoldDB" id="A0A2P6N7D3"/>
<protein>
    <recommendedName>
        <fullName evidence="3">Sucraseferredoxin family protein</fullName>
    </recommendedName>
</protein>
<keyword evidence="2" id="KW-1185">Reference proteome</keyword>
<dbReference type="Proteomes" id="UP000241769">
    <property type="component" value="Unassembled WGS sequence"/>
</dbReference>
<dbReference type="PANTHER" id="PTHR31902">
    <property type="entry name" value="ACTIN PATCHES DISTAL PROTEIN 1"/>
    <property type="match status" value="1"/>
</dbReference>
<dbReference type="Pfam" id="PF06999">
    <property type="entry name" value="Suc_Fer-like"/>
    <property type="match status" value="1"/>
</dbReference>
<accession>A0A2P6N7D3</accession>
<dbReference type="InterPro" id="IPR036249">
    <property type="entry name" value="Thioredoxin-like_sf"/>
</dbReference>
<dbReference type="InParanoid" id="A0A2P6N7D3"/>
<dbReference type="CDD" id="cd03062">
    <property type="entry name" value="TRX_Fd_Sucrase"/>
    <property type="match status" value="1"/>
</dbReference>
<proteinExistence type="predicted"/>
<dbReference type="SUPFAM" id="SSF52833">
    <property type="entry name" value="Thioredoxin-like"/>
    <property type="match status" value="1"/>
</dbReference>
<evidence type="ECO:0008006" key="3">
    <source>
        <dbReference type="Google" id="ProtNLM"/>
    </source>
</evidence>
<dbReference type="PANTHER" id="PTHR31902:SF14">
    <property type="entry name" value="ACTIN PATCHES DISTAL PROTEIN 1"/>
    <property type="match status" value="1"/>
</dbReference>
<name>A0A2P6N7D3_9EUKA</name>
<dbReference type="EMBL" id="MDYQ01000168">
    <property type="protein sequence ID" value="PRP79858.1"/>
    <property type="molecule type" value="Genomic_DNA"/>
</dbReference>
<gene>
    <name evidence="1" type="ORF">PROFUN_12470</name>
</gene>